<sequence>MSDSHQDANTAQPRPVFRNIGITQLAQYRLPWPGKVSILHRISGAALFLFLPFILFLFDKSLASEVSFAYFANLMGNPIIQLICLGLIWGFIHHFCAGIRYLFLDLEMGVDKAAANRSAISVMIVSLALTAILGLRLFGVF</sequence>
<dbReference type="PANTHER" id="PTHR10978:SF5">
    <property type="entry name" value="SUCCINATE DEHYDROGENASE CYTOCHROME B560 SUBUNIT, MITOCHONDRIAL"/>
    <property type="match status" value="1"/>
</dbReference>
<keyword evidence="10 13" id="KW-0472">Membrane</keyword>
<evidence type="ECO:0000256" key="3">
    <source>
        <dbReference type="ARBA" id="ARBA00007244"/>
    </source>
</evidence>
<comment type="subcellular location">
    <subcellularLocation>
        <location evidence="2">Membrane</location>
    </subcellularLocation>
</comment>
<dbReference type="GO" id="GO:0006099">
    <property type="term" value="P:tricarboxylic acid cycle"/>
    <property type="evidence" value="ECO:0007669"/>
    <property type="project" value="InterPro"/>
</dbReference>
<comment type="cofactor">
    <cofactor evidence="12">
        <name>heme</name>
        <dbReference type="ChEBI" id="CHEBI:30413"/>
    </cofactor>
    <text evidence="12">The heme is bound between the two transmembrane subunits.</text>
</comment>
<keyword evidence="9 12" id="KW-0408">Iron</keyword>
<name>A0AAU8A494_9BURK</name>
<dbReference type="InterPro" id="IPR000701">
    <property type="entry name" value="SuccDH_FuR_B_TM-su"/>
</dbReference>
<dbReference type="EMBL" id="CP099959">
    <property type="protein sequence ID" value="XCC58474.1"/>
    <property type="molecule type" value="Genomic_DNA"/>
</dbReference>
<evidence type="ECO:0000256" key="2">
    <source>
        <dbReference type="ARBA" id="ARBA00004370"/>
    </source>
</evidence>
<feature type="transmembrane region" description="Helical" evidence="13">
    <location>
        <begin position="79"/>
        <end position="103"/>
    </location>
</feature>
<dbReference type="PIRSF" id="PIRSF000178">
    <property type="entry name" value="SDH_cyt_b560"/>
    <property type="match status" value="1"/>
</dbReference>
<dbReference type="SUPFAM" id="SSF81343">
    <property type="entry name" value="Fumarate reductase respiratory complex transmembrane subunits"/>
    <property type="match status" value="1"/>
</dbReference>
<protein>
    <recommendedName>
        <fullName evidence="4">Succinate dehydrogenase cytochrome b556 subunit</fullName>
    </recommendedName>
</protein>
<proteinExistence type="inferred from homology"/>
<evidence type="ECO:0000256" key="5">
    <source>
        <dbReference type="ARBA" id="ARBA00022617"/>
    </source>
</evidence>
<dbReference type="CDD" id="cd03499">
    <property type="entry name" value="SQR_TypeC_SdhC"/>
    <property type="match status" value="1"/>
</dbReference>
<dbReference type="NCBIfam" id="TIGR02970">
    <property type="entry name" value="succ_dehyd_cytB"/>
    <property type="match status" value="1"/>
</dbReference>
<dbReference type="GO" id="GO:0046872">
    <property type="term" value="F:metal ion binding"/>
    <property type="evidence" value="ECO:0007669"/>
    <property type="project" value="UniProtKB-KW"/>
</dbReference>
<dbReference type="Gene3D" id="1.20.1300.10">
    <property type="entry name" value="Fumarate reductase/succinate dehydrogenase, transmembrane subunit"/>
    <property type="match status" value="1"/>
</dbReference>
<keyword evidence="5 12" id="KW-0349">Heme</keyword>
<feature type="transmembrane region" description="Helical" evidence="13">
    <location>
        <begin position="38"/>
        <end position="58"/>
    </location>
</feature>
<evidence type="ECO:0000256" key="7">
    <source>
        <dbReference type="ARBA" id="ARBA00022723"/>
    </source>
</evidence>
<gene>
    <name evidence="14" type="primary">sdhC</name>
    <name evidence="14" type="ORF">NKE59_04105</name>
</gene>
<evidence type="ECO:0000256" key="12">
    <source>
        <dbReference type="PIRSR" id="PIRSR000178-1"/>
    </source>
</evidence>
<dbReference type="RefSeq" id="WP_353439722.1">
    <property type="nucleotide sequence ID" value="NZ_CP099959.1"/>
</dbReference>
<evidence type="ECO:0000256" key="11">
    <source>
        <dbReference type="ARBA" id="ARBA00025912"/>
    </source>
</evidence>
<keyword evidence="7 12" id="KW-0479">Metal-binding</keyword>
<evidence type="ECO:0000256" key="4">
    <source>
        <dbReference type="ARBA" id="ARBA00020076"/>
    </source>
</evidence>
<evidence type="ECO:0000256" key="13">
    <source>
        <dbReference type="SAM" id="Phobius"/>
    </source>
</evidence>
<dbReference type="GO" id="GO:0005886">
    <property type="term" value="C:plasma membrane"/>
    <property type="evidence" value="ECO:0007669"/>
    <property type="project" value="TreeGrafter"/>
</dbReference>
<evidence type="ECO:0000256" key="6">
    <source>
        <dbReference type="ARBA" id="ARBA00022692"/>
    </source>
</evidence>
<feature type="binding site" description="axial binding residue" evidence="12">
    <location>
        <position position="94"/>
    </location>
    <ligand>
        <name>heme</name>
        <dbReference type="ChEBI" id="CHEBI:30413"/>
        <note>ligand shared with second transmembrane subunit</note>
    </ligand>
    <ligandPart>
        <name>Fe</name>
        <dbReference type="ChEBI" id="CHEBI:18248"/>
    </ligandPart>
</feature>
<evidence type="ECO:0000256" key="8">
    <source>
        <dbReference type="ARBA" id="ARBA00022989"/>
    </source>
</evidence>
<organism evidence="14">
    <name type="scientific">Polynucleobacter sp. UK-FUSCHL-C3</name>
    <dbReference type="NCBI Taxonomy" id="2955208"/>
    <lineage>
        <taxon>Bacteria</taxon>
        <taxon>Pseudomonadati</taxon>
        <taxon>Pseudomonadota</taxon>
        <taxon>Betaproteobacteria</taxon>
        <taxon>Burkholderiales</taxon>
        <taxon>Burkholderiaceae</taxon>
        <taxon>Polynucleobacter</taxon>
    </lineage>
</organism>
<comment type="similarity">
    <text evidence="3">Belongs to the cytochrome b560 family.</text>
</comment>
<feature type="transmembrane region" description="Helical" evidence="13">
    <location>
        <begin position="118"/>
        <end position="138"/>
    </location>
</feature>
<dbReference type="AlphaFoldDB" id="A0AAU8A494"/>
<evidence type="ECO:0000256" key="1">
    <source>
        <dbReference type="ARBA" id="ARBA00004050"/>
    </source>
</evidence>
<dbReference type="InterPro" id="IPR014314">
    <property type="entry name" value="Succ_DH_cytb556"/>
</dbReference>
<keyword evidence="8 13" id="KW-1133">Transmembrane helix</keyword>
<evidence type="ECO:0000256" key="10">
    <source>
        <dbReference type="ARBA" id="ARBA00023136"/>
    </source>
</evidence>
<comment type="function">
    <text evidence="1">Membrane-anchoring subunit of succinate dehydrogenase (SDH).</text>
</comment>
<evidence type="ECO:0000256" key="9">
    <source>
        <dbReference type="ARBA" id="ARBA00023004"/>
    </source>
</evidence>
<keyword evidence="6 13" id="KW-0812">Transmembrane</keyword>
<dbReference type="InterPro" id="IPR034804">
    <property type="entry name" value="SQR/QFR_C/D"/>
</dbReference>
<dbReference type="PANTHER" id="PTHR10978">
    <property type="entry name" value="SUCCINATE DEHYDROGENASE CYTOCHROME B560 SUBUNIT"/>
    <property type="match status" value="1"/>
</dbReference>
<dbReference type="Pfam" id="PF01127">
    <property type="entry name" value="Sdh_cyt"/>
    <property type="match status" value="1"/>
</dbReference>
<reference evidence="14" key="1">
    <citation type="submission" date="2022-06" db="EMBL/GenBank/DDBJ databases">
        <title>New Polynucleobacter species.</title>
        <authorList>
            <person name="Hahn M.W."/>
        </authorList>
    </citation>
    <scope>NUCLEOTIDE SEQUENCE</scope>
    <source>
        <strain evidence="14">UK-FUSCHL-C3</strain>
    </source>
</reference>
<accession>A0AAU8A494</accession>
<evidence type="ECO:0000313" key="14">
    <source>
        <dbReference type="EMBL" id="XCC58474.1"/>
    </source>
</evidence>
<comment type="subunit">
    <text evidence="11">Part of an enzyme complex containing four subunits: a flavoprotein, an iron-sulfur protein, plus two membrane-anchoring proteins, SdhC and SdhD. The complex can form homotrimers.</text>
</comment>
<dbReference type="GO" id="GO:0009055">
    <property type="term" value="F:electron transfer activity"/>
    <property type="evidence" value="ECO:0007669"/>
    <property type="project" value="InterPro"/>
</dbReference>